<evidence type="ECO:0000313" key="2">
    <source>
        <dbReference type="EMBL" id="MBU3060526.1"/>
    </source>
</evidence>
<comment type="caution">
    <text evidence="2">The sequence shown here is derived from an EMBL/GenBank/DDBJ whole genome shotgun (WGS) entry which is preliminary data.</text>
</comment>
<gene>
    <name evidence="2" type="ORF">KO481_03190</name>
</gene>
<evidence type="ECO:0000259" key="1">
    <source>
        <dbReference type="Pfam" id="PF03625"/>
    </source>
</evidence>
<dbReference type="EMBL" id="JAHKNI010000001">
    <property type="protein sequence ID" value="MBU3060526.1"/>
    <property type="molecule type" value="Genomic_DNA"/>
</dbReference>
<sequence length="174" mass="19002">MTNTPTSIDHLSRRLVIALPQPYDEARTRYETLVPAIDAARFAQMASWQATLELAEINAPHGFMRYYRSDITAAMAGSASMWKTTQYLMGNHTIAERMFRHDPAVMLHAPLRTVLYADPDGDTKLVVDQPSLLFASYADPGIAEVGRELDALLAALVTTLGGKAPAELSNGGKP</sequence>
<dbReference type="InterPro" id="IPR035923">
    <property type="entry name" value="TT1751-like_sf"/>
</dbReference>
<reference evidence="2 3" key="1">
    <citation type="submission" date="2021-06" db="EMBL/GenBank/DDBJ databases">
        <title>Actinomycetes sequencing.</title>
        <authorList>
            <person name="Shan Q."/>
        </authorList>
    </citation>
    <scope>NUCLEOTIDE SEQUENCE [LARGE SCALE GENOMIC DNA]</scope>
    <source>
        <strain evidence="2 3">NEAU-G5</strain>
    </source>
</reference>
<accession>A0ABS6ASL3</accession>
<dbReference type="Pfam" id="PF03625">
    <property type="entry name" value="DUF302"/>
    <property type="match status" value="1"/>
</dbReference>
<dbReference type="CDD" id="cd14797">
    <property type="entry name" value="DUF302"/>
    <property type="match status" value="1"/>
</dbReference>
<organism evidence="2 3">
    <name type="scientific">Nocardia albiluteola</name>
    <dbReference type="NCBI Taxonomy" id="2842303"/>
    <lineage>
        <taxon>Bacteria</taxon>
        <taxon>Bacillati</taxon>
        <taxon>Actinomycetota</taxon>
        <taxon>Actinomycetes</taxon>
        <taxon>Mycobacteriales</taxon>
        <taxon>Nocardiaceae</taxon>
        <taxon>Nocardia</taxon>
    </lineage>
</organism>
<name>A0ABS6ASL3_9NOCA</name>
<keyword evidence="3" id="KW-1185">Reference proteome</keyword>
<evidence type="ECO:0000313" key="3">
    <source>
        <dbReference type="Proteomes" id="UP000733379"/>
    </source>
</evidence>
<dbReference type="Gene3D" id="3.30.310.70">
    <property type="entry name" value="TT1751-like domain"/>
    <property type="match status" value="1"/>
</dbReference>
<proteinExistence type="predicted"/>
<dbReference type="SUPFAM" id="SSF103247">
    <property type="entry name" value="TT1751-like"/>
    <property type="match status" value="1"/>
</dbReference>
<protein>
    <submittedName>
        <fullName evidence="2">DUF302 domain-containing protein</fullName>
    </submittedName>
</protein>
<dbReference type="Proteomes" id="UP000733379">
    <property type="component" value="Unassembled WGS sequence"/>
</dbReference>
<dbReference type="RefSeq" id="WP_215915385.1">
    <property type="nucleotide sequence ID" value="NZ_JAHKNI010000001.1"/>
</dbReference>
<dbReference type="InterPro" id="IPR005180">
    <property type="entry name" value="DUF302"/>
</dbReference>
<feature type="domain" description="DUF302" evidence="1">
    <location>
        <begin position="76"/>
        <end position="130"/>
    </location>
</feature>